<evidence type="ECO:0000259" key="2">
    <source>
        <dbReference type="Pfam" id="PF13349"/>
    </source>
</evidence>
<gene>
    <name evidence="3" type="ORF">IAB94_05510</name>
</gene>
<organism evidence="3 4">
    <name type="scientific">Candidatus Coproplasma avicola</name>
    <dbReference type="NCBI Taxonomy" id="2840744"/>
    <lineage>
        <taxon>Bacteria</taxon>
        <taxon>Bacillati</taxon>
        <taxon>Bacillota</taxon>
        <taxon>Clostridia</taxon>
        <taxon>Eubacteriales</taxon>
        <taxon>Candidatus Coproplasma</taxon>
    </lineage>
</organism>
<dbReference type="Pfam" id="PF22564">
    <property type="entry name" value="HAAS"/>
    <property type="match status" value="1"/>
</dbReference>
<dbReference type="Proteomes" id="UP000823913">
    <property type="component" value="Unassembled WGS sequence"/>
</dbReference>
<evidence type="ECO:0000256" key="1">
    <source>
        <dbReference type="SAM" id="MobiDB-lite"/>
    </source>
</evidence>
<proteinExistence type="predicted"/>
<evidence type="ECO:0000313" key="3">
    <source>
        <dbReference type="EMBL" id="HIR67483.1"/>
    </source>
</evidence>
<comment type="caution">
    <text evidence="3">The sequence shown here is derived from an EMBL/GenBank/DDBJ whole genome shotgun (WGS) entry which is preliminary data.</text>
</comment>
<dbReference type="EMBL" id="DVHK01000112">
    <property type="protein sequence ID" value="HIR67483.1"/>
    <property type="molecule type" value="Genomic_DNA"/>
</dbReference>
<dbReference type="InterPro" id="IPR025164">
    <property type="entry name" value="Toastrack_DUF4097"/>
</dbReference>
<evidence type="ECO:0000313" key="4">
    <source>
        <dbReference type="Proteomes" id="UP000823913"/>
    </source>
</evidence>
<accession>A0A9D1E6N0</accession>
<sequence>MKFGKWRDEFEKNLGDLDKDERERVLAYYGEMYADMRDGGMTEEQAVQSFGEPQEAAKKILDGEGIPTRGEEDGQEQSSPPEERAQFYSRGSVDAIEVNGALGNTIIKFYDDENVTVDYPTTTLIDYRVKQRGGKIIITHKNLKWRPAAFRKSLIPDMTVLIPRAITPDCTINLAAGTLALGDGSFGNLNVYVEGGAFKAGNIECSDAQVTTDAGKIEAQSVICHRLTARINAGKMTVDSACGSQSEIDVNAGAAEFKNIDCKRTRVNVSMGAAKITLAGAKEDYDADIKNALGSCNLECRNLGCDRAVTGNVSLGSLKVYFSK</sequence>
<reference evidence="3" key="1">
    <citation type="submission" date="2020-10" db="EMBL/GenBank/DDBJ databases">
        <authorList>
            <person name="Gilroy R."/>
        </authorList>
    </citation>
    <scope>NUCLEOTIDE SEQUENCE</scope>
    <source>
        <strain evidence="3">ChiW16-3235</strain>
    </source>
</reference>
<feature type="domain" description="DUF4097" evidence="2">
    <location>
        <begin position="95"/>
        <end position="299"/>
    </location>
</feature>
<dbReference type="Pfam" id="PF13349">
    <property type="entry name" value="DUF4097"/>
    <property type="match status" value="1"/>
</dbReference>
<dbReference type="AlphaFoldDB" id="A0A9D1E6N0"/>
<reference evidence="3" key="2">
    <citation type="journal article" date="2021" name="PeerJ">
        <title>Extensive microbial diversity within the chicken gut microbiome revealed by metagenomics and culture.</title>
        <authorList>
            <person name="Gilroy R."/>
            <person name="Ravi A."/>
            <person name="Getino M."/>
            <person name="Pursley I."/>
            <person name="Horton D.L."/>
            <person name="Alikhan N.F."/>
            <person name="Baker D."/>
            <person name="Gharbi K."/>
            <person name="Hall N."/>
            <person name="Watson M."/>
            <person name="Adriaenssens E.M."/>
            <person name="Foster-Nyarko E."/>
            <person name="Jarju S."/>
            <person name="Secka A."/>
            <person name="Antonio M."/>
            <person name="Oren A."/>
            <person name="Chaudhuri R.R."/>
            <person name="La Ragione R."/>
            <person name="Hildebrand F."/>
            <person name="Pallen M.J."/>
        </authorList>
    </citation>
    <scope>NUCLEOTIDE SEQUENCE</scope>
    <source>
        <strain evidence="3">ChiW16-3235</strain>
    </source>
</reference>
<dbReference type="Gene3D" id="2.160.20.120">
    <property type="match status" value="1"/>
</dbReference>
<name>A0A9D1E6N0_9FIRM</name>
<protein>
    <submittedName>
        <fullName evidence="3">DUF4097 family beta strand repeat protein</fullName>
    </submittedName>
</protein>
<feature type="region of interest" description="Disordered" evidence="1">
    <location>
        <begin position="61"/>
        <end position="83"/>
    </location>
</feature>